<feature type="region of interest" description="Disordered" evidence="12">
    <location>
        <begin position="214"/>
        <end position="239"/>
    </location>
</feature>
<feature type="domain" description="RNase H type-2" evidence="13">
    <location>
        <begin position="1"/>
        <end position="202"/>
    </location>
</feature>
<evidence type="ECO:0000313" key="14">
    <source>
        <dbReference type="EMBL" id="NDJ97178.1"/>
    </source>
</evidence>
<dbReference type="InterPro" id="IPR004649">
    <property type="entry name" value="RNase_H2_suA"/>
</dbReference>
<dbReference type="GO" id="GO:0006298">
    <property type="term" value="P:mismatch repair"/>
    <property type="evidence" value="ECO:0007669"/>
    <property type="project" value="TreeGrafter"/>
</dbReference>
<dbReference type="AlphaFoldDB" id="A0A6B2FZX8"/>
<dbReference type="SUPFAM" id="SSF53098">
    <property type="entry name" value="Ribonuclease H-like"/>
    <property type="match status" value="1"/>
</dbReference>
<reference evidence="14" key="1">
    <citation type="submission" date="2018-11" db="EMBL/GenBank/DDBJ databases">
        <title>Myxobolus squamalis genome and transcriptome.</title>
        <authorList>
            <person name="Yahalomi D."/>
            <person name="Atkinson S.D."/>
            <person name="Neuhof M."/>
            <person name="Chang E.S."/>
            <person name="Philippe H."/>
            <person name="Cartwright P."/>
            <person name="Bartholomew J.L."/>
            <person name="Huchon D."/>
        </authorList>
    </citation>
    <scope>NUCLEOTIDE SEQUENCE</scope>
    <source>
        <strain evidence="14">71B08</strain>
        <tissue evidence="14">Whole</tissue>
    </source>
</reference>
<dbReference type="GO" id="GO:0046872">
    <property type="term" value="F:metal ion binding"/>
    <property type="evidence" value="ECO:0007669"/>
    <property type="project" value="UniProtKB-KW"/>
</dbReference>
<dbReference type="EC" id="3.1.26.4" evidence="11"/>
<evidence type="ECO:0000256" key="12">
    <source>
        <dbReference type="SAM" id="MobiDB-lite"/>
    </source>
</evidence>
<dbReference type="GO" id="GO:0003723">
    <property type="term" value="F:RNA binding"/>
    <property type="evidence" value="ECO:0007669"/>
    <property type="project" value="UniProtKB-UniRule"/>
</dbReference>
<comment type="caution">
    <text evidence="10">Lacks conserved residue(s) required for the propagation of feature annotation.</text>
</comment>
<accession>A0A6B2FZX8</accession>
<dbReference type="FunFam" id="1.10.10.460:FF:000001">
    <property type="entry name" value="Ribonuclease"/>
    <property type="match status" value="1"/>
</dbReference>
<evidence type="ECO:0000256" key="8">
    <source>
        <dbReference type="ARBA" id="ARBA00022801"/>
    </source>
</evidence>
<dbReference type="Gene3D" id="3.30.420.10">
    <property type="entry name" value="Ribonuclease H-like superfamily/Ribonuclease H"/>
    <property type="match status" value="1"/>
</dbReference>
<evidence type="ECO:0000256" key="3">
    <source>
        <dbReference type="ARBA" id="ARBA00001946"/>
    </source>
</evidence>
<dbReference type="InterPro" id="IPR012337">
    <property type="entry name" value="RNaseH-like_sf"/>
</dbReference>
<evidence type="ECO:0000256" key="6">
    <source>
        <dbReference type="ARBA" id="ARBA00022723"/>
    </source>
</evidence>
<dbReference type="Gene3D" id="1.10.10.460">
    <property type="entry name" value="Ribonuclease hii. Domain 2"/>
    <property type="match status" value="1"/>
</dbReference>
<evidence type="ECO:0000256" key="10">
    <source>
        <dbReference type="PROSITE-ProRule" id="PRU01319"/>
    </source>
</evidence>
<comment type="similarity">
    <text evidence="4">Belongs to the RNase HII family. Eukaryotic subfamily.</text>
</comment>
<evidence type="ECO:0000256" key="11">
    <source>
        <dbReference type="RuleBase" id="RU003515"/>
    </source>
</evidence>
<name>A0A6B2FZX8_MYXSQ</name>
<dbReference type="GO" id="GO:0032299">
    <property type="term" value="C:ribonuclease H2 complex"/>
    <property type="evidence" value="ECO:0007669"/>
    <property type="project" value="TreeGrafter"/>
</dbReference>
<keyword evidence="6" id="KW-0479">Metal-binding</keyword>
<dbReference type="InterPro" id="IPR001352">
    <property type="entry name" value="RNase_HII/HIII"/>
</dbReference>
<dbReference type="InterPro" id="IPR023160">
    <property type="entry name" value="RNase_HII_hlx-loop-hlx_cap_dom"/>
</dbReference>
<evidence type="ECO:0000256" key="4">
    <source>
        <dbReference type="ARBA" id="ARBA00007058"/>
    </source>
</evidence>
<comment type="cofactor">
    <cofactor evidence="2">
        <name>Mn(2+)</name>
        <dbReference type="ChEBI" id="CHEBI:29035"/>
    </cofactor>
</comment>
<evidence type="ECO:0000256" key="2">
    <source>
        <dbReference type="ARBA" id="ARBA00001936"/>
    </source>
</evidence>
<comment type="function">
    <text evidence="11">Endonuclease that specifically degrades the RNA of RNA-DNA hybrids.</text>
</comment>
<dbReference type="EMBL" id="GHBR01002306">
    <property type="protein sequence ID" value="NDJ97178.1"/>
    <property type="molecule type" value="Transcribed_RNA"/>
</dbReference>
<sequence>MLICAFFCRKDDENILREIGCKDSKTMTPKRRERIFEEICAHPKLGFTAKAISPHFISHSAFQKPKYNLNTMSIDTGVELTQNPKHALIDSIFADMIGNNLVYENELKLNFPKSNIVVQPKADSKYLVVGAASICAKVIRDHILTNWRFPENINNRNFGSGYTSDKITIDWLNDVIDPQTGFPNIVRYSWSTCKKIIANKAPLLIRKSDATLVKPHTSRKRKNTSSTPENQKLKFKSID</sequence>
<dbReference type="InterPro" id="IPR036397">
    <property type="entry name" value="RNaseH_sf"/>
</dbReference>
<keyword evidence="8 11" id="KW-0378">Hydrolase</keyword>
<keyword evidence="5 11" id="KW-0540">Nuclease</keyword>
<keyword evidence="7 11" id="KW-0255">Endonuclease</keyword>
<comment type="function">
    <text evidence="9">Catalytic subunit of RNase HII, an endonuclease that specifically degrades the RNA of RNA:DNA hybrids. Participates in DNA replication, possibly by mediating the removal of lagging-strand Okazaki fragment RNA primers during DNA replication. Mediates the excision of single ribonucleotides from DNA:RNA duplexes.</text>
</comment>
<dbReference type="InterPro" id="IPR024567">
    <property type="entry name" value="RNase_HII/HIII_dom"/>
</dbReference>
<dbReference type="GO" id="GO:0004523">
    <property type="term" value="F:RNA-DNA hybrid ribonuclease activity"/>
    <property type="evidence" value="ECO:0007669"/>
    <property type="project" value="UniProtKB-EC"/>
</dbReference>
<protein>
    <recommendedName>
        <fullName evidence="11">Ribonuclease</fullName>
        <ecNumber evidence="11">3.1.26.4</ecNumber>
    </recommendedName>
</protein>
<comment type="cofactor">
    <cofactor evidence="3">
        <name>Mg(2+)</name>
        <dbReference type="ChEBI" id="CHEBI:18420"/>
    </cofactor>
</comment>
<dbReference type="NCBIfam" id="TIGR00729">
    <property type="entry name" value="ribonuclease HII"/>
    <property type="match status" value="1"/>
</dbReference>
<comment type="catalytic activity">
    <reaction evidence="1 11">
        <text>Endonucleolytic cleavage to 5'-phosphomonoester.</text>
        <dbReference type="EC" id="3.1.26.4"/>
    </reaction>
</comment>
<dbReference type="PANTHER" id="PTHR10954">
    <property type="entry name" value="RIBONUCLEASE H2 SUBUNIT A"/>
    <property type="match status" value="1"/>
</dbReference>
<evidence type="ECO:0000256" key="5">
    <source>
        <dbReference type="ARBA" id="ARBA00022722"/>
    </source>
</evidence>
<dbReference type="GO" id="GO:0043137">
    <property type="term" value="P:DNA replication, removal of RNA primer"/>
    <property type="evidence" value="ECO:0007669"/>
    <property type="project" value="TreeGrafter"/>
</dbReference>
<dbReference type="Pfam" id="PF01351">
    <property type="entry name" value="RNase_HII"/>
    <property type="match status" value="1"/>
</dbReference>
<evidence type="ECO:0000259" key="13">
    <source>
        <dbReference type="PROSITE" id="PS51975"/>
    </source>
</evidence>
<organism evidence="14">
    <name type="scientific">Myxobolus squamalis</name>
    <name type="common">Myxosporean</name>
    <dbReference type="NCBI Taxonomy" id="59785"/>
    <lineage>
        <taxon>Eukaryota</taxon>
        <taxon>Metazoa</taxon>
        <taxon>Cnidaria</taxon>
        <taxon>Myxozoa</taxon>
        <taxon>Myxosporea</taxon>
        <taxon>Bivalvulida</taxon>
        <taxon>Platysporina</taxon>
        <taxon>Myxobolidae</taxon>
        <taxon>Myxobolus</taxon>
    </lineage>
</organism>
<dbReference type="PROSITE" id="PS51975">
    <property type="entry name" value="RNASE_H_2"/>
    <property type="match status" value="1"/>
</dbReference>
<evidence type="ECO:0000256" key="1">
    <source>
        <dbReference type="ARBA" id="ARBA00000077"/>
    </source>
</evidence>
<dbReference type="PANTHER" id="PTHR10954:SF7">
    <property type="entry name" value="RIBONUCLEASE H2 SUBUNIT A"/>
    <property type="match status" value="1"/>
</dbReference>
<evidence type="ECO:0000256" key="9">
    <source>
        <dbReference type="ARBA" id="ARBA00024981"/>
    </source>
</evidence>
<proteinExistence type="inferred from homology"/>
<evidence type="ECO:0000256" key="7">
    <source>
        <dbReference type="ARBA" id="ARBA00022759"/>
    </source>
</evidence>